<dbReference type="Proteomes" id="UP001296009">
    <property type="component" value="Chromosome"/>
</dbReference>
<organism evidence="1 2">
    <name type="scientific">Klebsiella phage vB_Ko_K66PH128C1</name>
    <dbReference type="NCBI Taxonomy" id="3071610"/>
    <lineage>
        <taxon>Viruses</taxon>
        <taxon>Duplodnaviria</taxon>
        <taxon>Heunggongvirae</taxon>
        <taxon>Uroviricota</taxon>
        <taxon>Caudoviricetes</taxon>
        <taxon>Autographivirales</taxon>
        <taxon>Autoscriptoviridae</taxon>
        <taxon>Slopekvirinae</taxon>
        <taxon>Drulisvirus</taxon>
        <taxon>Drulisvirus K66PH128C1</taxon>
    </lineage>
</organism>
<name>A0AAD2GPW1_9CAUD</name>
<protein>
    <submittedName>
        <fullName evidence="1">Uncharacterized protein</fullName>
    </submittedName>
</protein>
<evidence type="ECO:0000313" key="2">
    <source>
        <dbReference type="Proteomes" id="UP001296009"/>
    </source>
</evidence>
<reference evidence="1" key="1">
    <citation type="submission" date="2023-10" db="EMBL/GenBank/DDBJ databases">
        <authorList>
            <person name="Robby Concha-Eloko"/>
            <person name="Pilar Barberan- Martinez"/>
            <person name="Rafael Sanjuan"/>
            <person name="Pilar Domingo-Calap"/>
        </authorList>
    </citation>
    <scope>NUCLEOTIDE SEQUENCE</scope>
</reference>
<evidence type="ECO:0000313" key="1">
    <source>
        <dbReference type="EMBL" id="CAK1344506.1"/>
    </source>
</evidence>
<keyword evidence="2" id="KW-1185">Reference proteome</keyword>
<sequence>MIKYNVYRHLNGLFYRVRLDMSLNRPVEFSMDRRRWVRSEFTLGWYISWDNTKLVARNVVFKDSVCLQ</sequence>
<gene>
    <name evidence="1" type="ORF">K66PH128C1_LOCUS17</name>
</gene>
<accession>A0AAD2GPW1</accession>
<dbReference type="EMBL" id="OY757062">
    <property type="protein sequence ID" value="CAK1344506.1"/>
    <property type="molecule type" value="Genomic_DNA"/>
</dbReference>
<proteinExistence type="predicted"/>